<dbReference type="AlphaFoldDB" id="A0A4U0U442"/>
<dbReference type="GO" id="GO:0070072">
    <property type="term" value="P:vacuolar proton-transporting V-type ATPase complex assembly"/>
    <property type="evidence" value="ECO:0007669"/>
    <property type="project" value="InterPro"/>
</dbReference>
<feature type="transmembrane region" description="Helical" evidence="6">
    <location>
        <begin position="197"/>
        <end position="216"/>
    </location>
</feature>
<evidence type="ECO:0000256" key="2">
    <source>
        <dbReference type="ARBA" id="ARBA00022692"/>
    </source>
</evidence>
<dbReference type="GO" id="GO:0005789">
    <property type="term" value="C:endoplasmic reticulum membrane"/>
    <property type="evidence" value="ECO:0007669"/>
    <property type="project" value="UniProtKB-SubCell"/>
</dbReference>
<dbReference type="PANTHER" id="PTHR31394">
    <property type="entry name" value="TRANSMEMBRANE PROTEIN 199"/>
    <property type="match status" value="1"/>
</dbReference>
<comment type="caution">
    <text evidence="7">The sequence shown here is derived from an EMBL/GenBank/DDBJ whole genome shotgun (WGS) entry which is preliminary data.</text>
</comment>
<sequence>MVKLIVTSVANDAINEYCAKKRLRESVVDDAEEARLQRLSGLDSGKPVEHHDLIEVSGVLTERGKGPDASRYRLDVLLKGALIYQPPPPPKPEPTPQYKVLMQRLRAQEEQRQYERMVNPAPPPETFNQRLPNAGGHTFNPATSHGQTGVDEVDEVTYADVHRQMLLIINILVSIITCSVFIWIAARRWSVPQRLGLSMSGSGLVAAAEVAIYFGYIKRLSDAKQKEVKAVERKEILETWVIDKAHASGVTEGDSARSRKGRHR</sequence>
<reference evidence="7 8" key="1">
    <citation type="submission" date="2017-03" db="EMBL/GenBank/DDBJ databases">
        <title>Genomes of endolithic fungi from Antarctica.</title>
        <authorList>
            <person name="Coleine C."/>
            <person name="Masonjones S."/>
            <person name="Stajich J.E."/>
        </authorList>
    </citation>
    <scope>NUCLEOTIDE SEQUENCE [LARGE SCALE GENOMIC DNA]</scope>
    <source>
        <strain evidence="7 8">CCFEE 5311</strain>
    </source>
</reference>
<dbReference type="OrthoDB" id="19981at2759"/>
<name>A0A4U0U442_9PEZI</name>
<keyword evidence="3" id="KW-0256">Endoplasmic reticulum</keyword>
<evidence type="ECO:0000256" key="1">
    <source>
        <dbReference type="ARBA" id="ARBA00004477"/>
    </source>
</evidence>
<protein>
    <recommendedName>
        <fullName evidence="9">Endoplasmic reticulum-based factor for assembly of V-ATPase-domain-containing protein</fullName>
    </recommendedName>
</protein>
<evidence type="ECO:0000256" key="5">
    <source>
        <dbReference type="ARBA" id="ARBA00023136"/>
    </source>
</evidence>
<accession>A0A4U0U442</accession>
<dbReference type="Pfam" id="PF11712">
    <property type="entry name" value="Vma12"/>
    <property type="match status" value="1"/>
</dbReference>
<keyword evidence="4 6" id="KW-1133">Transmembrane helix</keyword>
<dbReference type="Proteomes" id="UP000310066">
    <property type="component" value="Unassembled WGS sequence"/>
</dbReference>
<evidence type="ECO:0000313" key="8">
    <source>
        <dbReference type="Proteomes" id="UP000310066"/>
    </source>
</evidence>
<proteinExistence type="predicted"/>
<evidence type="ECO:0000256" key="3">
    <source>
        <dbReference type="ARBA" id="ARBA00022824"/>
    </source>
</evidence>
<dbReference type="PANTHER" id="PTHR31394:SF1">
    <property type="entry name" value="TRANSMEMBRANE PROTEIN 199"/>
    <property type="match status" value="1"/>
</dbReference>
<evidence type="ECO:0000256" key="4">
    <source>
        <dbReference type="ARBA" id="ARBA00022989"/>
    </source>
</evidence>
<organism evidence="7 8">
    <name type="scientific">Friedmanniomyces endolithicus</name>
    <dbReference type="NCBI Taxonomy" id="329885"/>
    <lineage>
        <taxon>Eukaryota</taxon>
        <taxon>Fungi</taxon>
        <taxon>Dikarya</taxon>
        <taxon>Ascomycota</taxon>
        <taxon>Pezizomycotina</taxon>
        <taxon>Dothideomycetes</taxon>
        <taxon>Dothideomycetidae</taxon>
        <taxon>Mycosphaerellales</taxon>
        <taxon>Teratosphaeriaceae</taxon>
        <taxon>Friedmanniomyces</taxon>
    </lineage>
</organism>
<keyword evidence="5 6" id="KW-0472">Membrane</keyword>
<keyword evidence="2 6" id="KW-0812">Transmembrane</keyword>
<gene>
    <name evidence="7" type="ORF">B0A54_15902</name>
</gene>
<dbReference type="EMBL" id="NAJP01000111">
    <property type="protein sequence ID" value="TKA29302.1"/>
    <property type="molecule type" value="Genomic_DNA"/>
</dbReference>
<evidence type="ECO:0008006" key="9">
    <source>
        <dbReference type="Google" id="ProtNLM"/>
    </source>
</evidence>
<evidence type="ECO:0000256" key="6">
    <source>
        <dbReference type="SAM" id="Phobius"/>
    </source>
</evidence>
<evidence type="ECO:0000313" key="7">
    <source>
        <dbReference type="EMBL" id="TKA29302.1"/>
    </source>
</evidence>
<dbReference type="InterPro" id="IPR021013">
    <property type="entry name" value="ATPase_Vma12"/>
</dbReference>
<comment type="subcellular location">
    <subcellularLocation>
        <location evidence="1">Endoplasmic reticulum membrane</location>
        <topology evidence="1">Multi-pass membrane protein</topology>
    </subcellularLocation>
</comment>
<feature type="transmembrane region" description="Helical" evidence="6">
    <location>
        <begin position="165"/>
        <end position="185"/>
    </location>
</feature>